<dbReference type="Pfam" id="PF00122">
    <property type="entry name" value="E1-E2_ATPase"/>
    <property type="match status" value="1"/>
</dbReference>
<keyword evidence="22" id="KW-1185">Reference proteome</keyword>
<evidence type="ECO:0000256" key="2">
    <source>
        <dbReference type="ARBA" id="ARBA00005675"/>
    </source>
</evidence>
<dbReference type="PROSITE" id="PS00154">
    <property type="entry name" value="ATPASE_E1_E2"/>
    <property type="match status" value="1"/>
</dbReference>
<feature type="domain" description="Cation-transporting P-type ATPase N-terminal" evidence="20">
    <location>
        <begin position="81"/>
        <end position="154"/>
    </location>
</feature>
<name>A0A9X7W3E8_9BACL</name>
<keyword evidence="8 19" id="KW-0812">Transmembrane</keyword>
<feature type="transmembrane region" description="Helical" evidence="19">
    <location>
        <begin position="848"/>
        <end position="867"/>
    </location>
</feature>
<evidence type="ECO:0000256" key="3">
    <source>
        <dbReference type="ARBA" id="ARBA00012790"/>
    </source>
</evidence>
<evidence type="ECO:0000313" key="21">
    <source>
        <dbReference type="EMBL" id="QSO49497.1"/>
    </source>
</evidence>
<evidence type="ECO:0000256" key="18">
    <source>
        <dbReference type="ARBA" id="ARBA00048694"/>
    </source>
</evidence>
<dbReference type="SFLD" id="SFLDG00002">
    <property type="entry name" value="C1.7:_P-type_atpase_like"/>
    <property type="match status" value="1"/>
</dbReference>
<feature type="transmembrane region" description="Helical" evidence="19">
    <location>
        <begin position="322"/>
        <end position="342"/>
    </location>
</feature>
<feature type="transmembrane region" description="Helical" evidence="19">
    <location>
        <begin position="158"/>
        <end position="174"/>
    </location>
</feature>
<comment type="similarity">
    <text evidence="2">Belongs to the cation transport ATPase (P-type) (TC 3.A.3) family. Type IIA subfamily.</text>
</comment>
<keyword evidence="17 19" id="KW-0472">Membrane</keyword>
<dbReference type="KEGG" id="afx:JZ786_11690"/>
<dbReference type="InterPro" id="IPR044492">
    <property type="entry name" value="P_typ_ATPase_HD_dom"/>
</dbReference>
<evidence type="ECO:0000256" key="1">
    <source>
        <dbReference type="ARBA" id="ARBA00004651"/>
    </source>
</evidence>
<gene>
    <name evidence="21" type="ORF">JZ786_11690</name>
</gene>
<dbReference type="InterPro" id="IPR036412">
    <property type="entry name" value="HAD-like_sf"/>
</dbReference>
<dbReference type="Gene3D" id="2.70.150.10">
    <property type="entry name" value="Calcium-transporting ATPase, cytoplasmic transduction domain A"/>
    <property type="match status" value="1"/>
</dbReference>
<dbReference type="GO" id="GO:0016887">
    <property type="term" value="F:ATP hydrolysis activity"/>
    <property type="evidence" value="ECO:0007669"/>
    <property type="project" value="InterPro"/>
</dbReference>
<dbReference type="Pfam" id="PF00689">
    <property type="entry name" value="Cation_ATPase_C"/>
    <property type="match status" value="1"/>
</dbReference>
<dbReference type="Gene3D" id="3.40.50.1000">
    <property type="entry name" value="HAD superfamily/HAD-like"/>
    <property type="match status" value="1"/>
</dbReference>
<dbReference type="GO" id="GO:0046872">
    <property type="term" value="F:metal ion binding"/>
    <property type="evidence" value="ECO:0007669"/>
    <property type="project" value="UniProtKB-KW"/>
</dbReference>
<keyword evidence="14" id="KW-1278">Translocase</keyword>
<evidence type="ECO:0000259" key="20">
    <source>
        <dbReference type="SMART" id="SM00831"/>
    </source>
</evidence>
<dbReference type="SMART" id="SM00831">
    <property type="entry name" value="Cation_ATPase_N"/>
    <property type="match status" value="1"/>
</dbReference>
<comment type="catalytic activity">
    <reaction evidence="18">
        <text>Ca(2+)(in) + ATP + H2O = Ca(2+)(out) + ADP + phosphate + H(+)</text>
        <dbReference type="Rhea" id="RHEA:18105"/>
        <dbReference type="ChEBI" id="CHEBI:15377"/>
        <dbReference type="ChEBI" id="CHEBI:15378"/>
        <dbReference type="ChEBI" id="CHEBI:29108"/>
        <dbReference type="ChEBI" id="CHEBI:30616"/>
        <dbReference type="ChEBI" id="CHEBI:43474"/>
        <dbReference type="ChEBI" id="CHEBI:456216"/>
        <dbReference type="EC" id="7.2.2.10"/>
    </reaction>
</comment>
<dbReference type="PRINTS" id="PR00121">
    <property type="entry name" value="NAKATPASE"/>
</dbReference>
<dbReference type="NCBIfam" id="TIGR01116">
    <property type="entry name" value="ATPase-IIA1_Ca"/>
    <property type="match status" value="1"/>
</dbReference>
<dbReference type="Pfam" id="PF13246">
    <property type="entry name" value="Cation_ATPase"/>
    <property type="match status" value="1"/>
</dbReference>
<dbReference type="InterPro" id="IPR023298">
    <property type="entry name" value="ATPase_P-typ_TM_dom_sf"/>
</dbReference>
<evidence type="ECO:0000256" key="12">
    <source>
        <dbReference type="ARBA" id="ARBA00022840"/>
    </source>
</evidence>
<evidence type="ECO:0000313" key="22">
    <source>
        <dbReference type="Proteomes" id="UP000663505"/>
    </source>
</evidence>
<dbReference type="InterPro" id="IPR008250">
    <property type="entry name" value="ATPase_P-typ_transduc_dom_A_sf"/>
</dbReference>
<keyword evidence="9" id="KW-0479">Metal-binding</keyword>
<keyword evidence="11" id="KW-0106">Calcium</keyword>
<keyword evidence="13" id="KW-0460">Magnesium</keyword>
<dbReference type="SUPFAM" id="SSF81665">
    <property type="entry name" value="Calcium ATPase, transmembrane domain M"/>
    <property type="match status" value="1"/>
</dbReference>
<dbReference type="PRINTS" id="PR00119">
    <property type="entry name" value="CATATPASE"/>
</dbReference>
<dbReference type="InterPro" id="IPR023299">
    <property type="entry name" value="ATPase_P-typ_cyto_dom_N"/>
</dbReference>
<dbReference type="FunFam" id="3.40.50.1000:FF:000001">
    <property type="entry name" value="Phospholipid-transporting ATPase IC"/>
    <property type="match status" value="1"/>
</dbReference>
<evidence type="ECO:0000256" key="8">
    <source>
        <dbReference type="ARBA" id="ARBA00022692"/>
    </source>
</evidence>
<evidence type="ECO:0000256" key="13">
    <source>
        <dbReference type="ARBA" id="ARBA00022842"/>
    </source>
</evidence>
<evidence type="ECO:0000256" key="10">
    <source>
        <dbReference type="ARBA" id="ARBA00022741"/>
    </source>
</evidence>
<feature type="transmembrane region" description="Helical" evidence="19">
    <location>
        <begin position="798"/>
        <end position="820"/>
    </location>
</feature>
<dbReference type="FunFam" id="1.20.1110.10:FF:000065">
    <property type="entry name" value="Sarcoplasmic/endoplasmic reticulum calcium ATPase 1"/>
    <property type="match status" value="1"/>
</dbReference>
<evidence type="ECO:0000256" key="9">
    <source>
        <dbReference type="ARBA" id="ARBA00022723"/>
    </source>
</evidence>
<dbReference type="InterPro" id="IPR004014">
    <property type="entry name" value="ATPase_P-typ_cation-transptr_N"/>
</dbReference>
<evidence type="ECO:0000256" key="5">
    <source>
        <dbReference type="ARBA" id="ARBA00022475"/>
    </source>
</evidence>
<keyword evidence="6" id="KW-0597">Phosphoprotein</keyword>
<dbReference type="SFLD" id="SFLDF00027">
    <property type="entry name" value="p-type_atpase"/>
    <property type="match status" value="1"/>
</dbReference>
<dbReference type="GO" id="GO:0005388">
    <property type="term" value="F:P-type calcium transporter activity"/>
    <property type="evidence" value="ECO:0007669"/>
    <property type="project" value="UniProtKB-EC"/>
</dbReference>
<keyword evidence="4" id="KW-0813">Transport</keyword>
<feature type="transmembrane region" description="Helical" evidence="19">
    <location>
        <begin position="910"/>
        <end position="933"/>
    </location>
</feature>
<keyword evidence="16" id="KW-0406">Ion transport</keyword>
<dbReference type="InterPro" id="IPR023214">
    <property type="entry name" value="HAD_sf"/>
</dbReference>
<evidence type="ECO:0000256" key="7">
    <source>
        <dbReference type="ARBA" id="ARBA00022568"/>
    </source>
</evidence>
<evidence type="ECO:0000256" key="4">
    <source>
        <dbReference type="ARBA" id="ARBA00022448"/>
    </source>
</evidence>
<dbReference type="InterPro" id="IPR005782">
    <property type="entry name" value="P-type_ATPase_IIA"/>
</dbReference>
<dbReference type="SFLD" id="SFLDS00003">
    <property type="entry name" value="Haloacid_Dehalogenase"/>
    <property type="match status" value="1"/>
</dbReference>
<keyword evidence="10" id="KW-0547">Nucleotide-binding</keyword>
<feature type="transmembrane region" description="Helical" evidence="19">
    <location>
        <begin position="879"/>
        <end position="898"/>
    </location>
</feature>
<evidence type="ECO:0000256" key="17">
    <source>
        <dbReference type="ARBA" id="ARBA00023136"/>
    </source>
</evidence>
<feature type="transmembrane region" description="Helical" evidence="19">
    <location>
        <begin position="945"/>
        <end position="966"/>
    </location>
</feature>
<keyword evidence="7" id="KW-0109">Calcium transport</keyword>
<dbReference type="InterPro" id="IPR018303">
    <property type="entry name" value="ATPase_P-typ_P_site"/>
</dbReference>
<dbReference type="GO" id="GO:0140352">
    <property type="term" value="P:export from cell"/>
    <property type="evidence" value="ECO:0007669"/>
    <property type="project" value="UniProtKB-ARBA"/>
</dbReference>
<keyword evidence="12" id="KW-0067">ATP-binding</keyword>
<feature type="transmembrane region" description="Helical" evidence="19">
    <location>
        <begin position="348"/>
        <end position="374"/>
    </location>
</feature>
<dbReference type="SUPFAM" id="SSF56784">
    <property type="entry name" value="HAD-like"/>
    <property type="match status" value="1"/>
</dbReference>
<dbReference type="Gene3D" id="1.20.1110.10">
    <property type="entry name" value="Calcium-transporting ATPase, transmembrane domain"/>
    <property type="match status" value="1"/>
</dbReference>
<dbReference type="EC" id="7.2.2.10" evidence="3"/>
<sequence length="981" mass="106224">MHLLNARTGKPLVPFTCKHADPQTVHIVPSALLIAVSEYTCVGPLSQWIACCVQGWTSFSRDKHTDYETPIVEGVAPVEKNWHVLSASECLAALSTSEQGLSEEQAKERRQEVGLNQLVEGQKVSLLTIFLNQFRDFMIVVLLVATLISGLLGEYMDAITIVAIIVLNGILGFVQEVKAERSLAALKELTAPMAHVRRAGQVSMIPAKELVPGDIVLLEGGDKVPADGRIVKSPGLDVEESSLTGESVPVTKRAKAVVDPEVAIGDRTNMVYMGTLVTRGKAEFVVTETGMSTEMGKIAGLMQTSEESLTPLQRRLDQLGRLLVWVSLAITALVVVTGVLHGNGLYDMFLAGVSLAVAAIPEGLPAIVTIALALGVQRMIKRNAIVRKLPSVETLGCATVVCSDKTGTLTQNRMTVQRVWVEGEWYKVTGSGYDPTGEFVYEDRAIRALRREGIRRLVEIGSTCNNAVMKLVETEQGKEWACDGDPTEGALLVMAKKAGFDDPESVYQRIDEIPFDSDRKLMSVLVMQGQDVYLFVKGAPDVLLDRATKFYTGGREETLSPTTKRQVIAANQQMAGEALRNIAFGYRKFRSIEAAKAVQDPEQELVLVGLCGMIDPPRAEVYEAIKTCHSAGIRTVMITGDHQTTATAIARQLDILPEDGLVLTGAELDKMSDEDLALRVEDTYVYARVSPLHKLRIVKALQAQGEIVGMTGDGVNDAPAIKQADIGIAMGQSGTDVAKEASALVLGDDNFATIVAAVEEGRGIYDNIKKFIRYLLSSNVGEIVTMFVAMLAGLPLPLLPIQILWVNLVTDGLPAIALGVDPAEKDIMKRPPRDVNEGIFAKGFSVKILSRGILIGVVTLAVFLWALHSGQGPQNLARAQTLAYATLTMAQFILVFDCRSVEGGIWKRNIFENVWLVLAVAASLALFLLTIYVPPIAAIFKTVPLHGLDWVIVIVAAAIPTFALSLRRLGLSAMKTKVATR</sequence>
<dbReference type="Proteomes" id="UP000663505">
    <property type="component" value="Chromosome"/>
</dbReference>
<keyword evidence="5" id="KW-1003">Cell membrane</keyword>
<dbReference type="CDD" id="cd02089">
    <property type="entry name" value="P-type_ATPase_Ca_prok"/>
    <property type="match status" value="1"/>
</dbReference>
<evidence type="ECO:0000256" key="19">
    <source>
        <dbReference type="SAM" id="Phobius"/>
    </source>
</evidence>
<dbReference type="FunFam" id="2.70.150.10:FF:000016">
    <property type="entry name" value="Calcium-transporting P-type ATPase putative"/>
    <property type="match status" value="1"/>
</dbReference>
<dbReference type="GO" id="GO:0005524">
    <property type="term" value="F:ATP binding"/>
    <property type="evidence" value="ECO:0007669"/>
    <property type="project" value="UniProtKB-KW"/>
</dbReference>
<feature type="transmembrane region" description="Helical" evidence="19">
    <location>
        <begin position="134"/>
        <end position="152"/>
    </location>
</feature>
<evidence type="ECO:0000256" key="6">
    <source>
        <dbReference type="ARBA" id="ARBA00022553"/>
    </source>
</evidence>
<proteinExistence type="inferred from homology"/>
<evidence type="ECO:0000256" key="16">
    <source>
        <dbReference type="ARBA" id="ARBA00023065"/>
    </source>
</evidence>
<comment type="subcellular location">
    <subcellularLocation>
        <location evidence="1">Cell membrane</location>
        <topology evidence="1">Multi-pass membrane protein</topology>
    </subcellularLocation>
</comment>
<feature type="transmembrane region" description="Helical" evidence="19">
    <location>
        <begin position="771"/>
        <end position="792"/>
    </location>
</feature>
<evidence type="ECO:0000256" key="11">
    <source>
        <dbReference type="ARBA" id="ARBA00022837"/>
    </source>
</evidence>
<dbReference type="NCBIfam" id="TIGR01494">
    <property type="entry name" value="ATPase_P-type"/>
    <property type="match status" value="2"/>
</dbReference>
<dbReference type="InterPro" id="IPR001757">
    <property type="entry name" value="P_typ_ATPase"/>
</dbReference>
<dbReference type="GO" id="GO:0005886">
    <property type="term" value="C:plasma membrane"/>
    <property type="evidence" value="ECO:0007669"/>
    <property type="project" value="UniProtKB-SubCell"/>
</dbReference>
<dbReference type="AlphaFoldDB" id="A0A9X7W3E8"/>
<accession>A0A9X7W3E8</accession>
<evidence type="ECO:0000256" key="15">
    <source>
        <dbReference type="ARBA" id="ARBA00022989"/>
    </source>
</evidence>
<dbReference type="InterPro" id="IPR006068">
    <property type="entry name" value="ATPase_P-typ_cation-transptr_C"/>
</dbReference>
<evidence type="ECO:0000256" key="14">
    <source>
        <dbReference type="ARBA" id="ARBA00022967"/>
    </source>
</evidence>
<dbReference type="Pfam" id="PF00690">
    <property type="entry name" value="Cation_ATPase_N"/>
    <property type="match status" value="1"/>
</dbReference>
<dbReference type="Gene3D" id="3.40.1110.10">
    <property type="entry name" value="Calcium-transporting ATPase, cytoplasmic domain N"/>
    <property type="match status" value="1"/>
</dbReference>
<keyword evidence="15 19" id="KW-1133">Transmembrane helix</keyword>
<dbReference type="SUPFAM" id="SSF81660">
    <property type="entry name" value="Metal cation-transporting ATPase, ATP-binding domain N"/>
    <property type="match status" value="1"/>
</dbReference>
<organism evidence="21 22">
    <name type="scientific">Alicyclobacillus mengziensis</name>
    <dbReference type="NCBI Taxonomy" id="2931921"/>
    <lineage>
        <taxon>Bacteria</taxon>
        <taxon>Bacillati</taxon>
        <taxon>Bacillota</taxon>
        <taxon>Bacilli</taxon>
        <taxon>Bacillales</taxon>
        <taxon>Alicyclobacillaceae</taxon>
        <taxon>Alicyclobacillus</taxon>
    </lineage>
</organism>
<reference evidence="21 22" key="1">
    <citation type="submission" date="2021-02" db="EMBL/GenBank/DDBJ databases">
        <title>Alicyclobacillus curvatus sp. nov. and Alicyclobacillus mengziensis sp. nov., two acidophilic bacteria isolated from acid mine drainage.</title>
        <authorList>
            <person name="Huang Y."/>
        </authorList>
    </citation>
    <scope>NUCLEOTIDE SEQUENCE [LARGE SCALE GENOMIC DNA]</scope>
    <source>
        <strain evidence="21 22">S30H14</strain>
    </source>
</reference>
<protein>
    <recommendedName>
        <fullName evidence="3">P-type Ca(2+) transporter</fullName>
        <ecNumber evidence="3">7.2.2.10</ecNumber>
    </recommendedName>
</protein>
<dbReference type="SUPFAM" id="SSF81653">
    <property type="entry name" value="Calcium ATPase, transduction domain A"/>
    <property type="match status" value="1"/>
</dbReference>
<dbReference type="FunFam" id="3.40.50.1000:FF:000028">
    <property type="entry name" value="Calcium-transporting P-type ATPase, putative"/>
    <property type="match status" value="1"/>
</dbReference>
<dbReference type="EMBL" id="CP071182">
    <property type="protein sequence ID" value="QSO49497.1"/>
    <property type="molecule type" value="Genomic_DNA"/>
</dbReference>
<dbReference type="InterPro" id="IPR059000">
    <property type="entry name" value="ATPase_P-type_domA"/>
</dbReference>
<dbReference type="PANTHER" id="PTHR42861">
    <property type="entry name" value="CALCIUM-TRANSPORTING ATPASE"/>
    <property type="match status" value="1"/>
</dbReference>